<gene>
    <name evidence="2" type="ORF">ACFSW8_07905</name>
</gene>
<accession>A0ABW4ZAS5</accession>
<keyword evidence="3" id="KW-1185">Reference proteome</keyword>
<dbReference type="Pfam" id="PF00144">
    <property type="entry name" value="Beta-lactamase"/>
    <property type="match status" value="1"/>
</dbReference>
<reference evidence="3" key="1">
    <citation type="journal article" date="2019" name="Int. J. Syst. Evol. Microbiol.">
        <title>The Global Catalogue of Microorganisms (GCM) 10K type strain sequencing project: providing services to taxonomists for standard genome sequencing and annotation.</title>
        <authorList>
            <consortium name="The Broad Institute Genomics Platform"/>
            <consortium name="The Broad Institute Genome Sequencing Center for Infectious Disease"/>
            <person name="Wu L."/>
            <person name="Ma J."/>
        </authorList>
    </citation>
    <scope>NUCLEOTIDE SEQUENCE [LARGE SCALE GENOMIC DNA]</scope>
    <source>
        <strain evidence="3">CCUG 57942</strain>
    </source>
</reference>
<organism evidence="2 3">
    <name type="scientific">Rubritalea tangerina</name>
    <dbReference type="NCBI Taxonomy" id="430798"/>
    <lineage>
        <taxon>Bacteria</taxon>
        <taxon>Pseudomonadati</taxon>
        <taxon>Verrucomicrobiota</taxon>
        <taxon>Verrucomicrobiia</taxon>
        <taxon>Verrucomicrobiales</taxon>
        <taxon>Rubritaleaceae</taxon>
        <taxon>Rubritalea</taxon>
    </lineage>
</organism>
<evidence type="ECO:0000259" key="1">
    <source>
        <dbReference type="Pfam" id="PF00144"/>
    </source>
</evidence>
<dbReference type="InterPro" id="IPR052907">
    <property type="entry name" value="Beta-lactamase/esterase"/>
</dbReference>
<evidence type="ECO:0000313" key="3">
    <source>
        <dbReference type="Proteomes" id="UP001597389"/>
    </source>
</evidence>
<dbReference type="SUPFAM" id="SSF56601">
    <property type="entry name" value="beta-lactamase/transpeptidase-like"/>
    <property type="match status" value="1"/>
</dbReference>
<dbReference type="InterPro" id="IPR001466">
    <property type="entry name" value="Beta-lactam-related"/>
</dbReference>
<evidence type="ECO:0000313" key="2">
    <source>
        <dbReference type="EMBL" id="MFD2158815.1"/>
    </source>
</evidence>
<dbReference type="EMBL" id="JBHUJB010000034">
    <property type="protein sequence ID" value="MFD2158815.1"/>
    <property type="molecule type" value="Genomic_DNA"/>
</dbReference>
<feature type="domain" description="Beta-lactamase-related" evidence="1">
    <location>
        <begin position="12"/>
        <end position="353"/>
    </location>
</feature>
<dbReference type="Proteomes" id="UP001597389">
    <property type="component" value="Unassembled WGS sequence"/>
</dbReference>
<dbReference type="PANTHER" id="PTHR43319">
    <property type="entry name" value="BETA-LACTAMASE-RELATED"/>
    <property type="match status" value="1"/>
</dbReference>
<dbReference type="Gene3D" id="3.40.710.10">
    <property type="entry name" value="DD-peptidase/beta-lactamase superfamily"/>
    <property type="match status" value="1"/>
</dbReference>
<dbReference type="RefSeq" id="WP_377089359.1">
    <property type="nucleotide sequence ID" value="NZ_JBHSJL010000014.1"/>
</dbReference>
<protein>
    <submittedName>
        <fullName evidence="2">Serine hydrolase domain-containing protein</fullName>
    </submittedName>
</protein>
<sequence length="371" mass="40400">MDLAAVEKAFRDNFVERGELGASLSIWQGGEEVLNLADGWCEREHQKEWTAATMVPFYSATKALASATLLMLLEENGLGPEDLVCRVWAEFPNKNATFGELLSHQCGLAALDQKVSVFEYEAVIAAIEAQEPNWDLGDGHGYHPRTFGFIVEEPVRLLSGKRLGEVFRERIAEPLGLELWIGLPESEFGRVATLYPGKTDKSDLESGFYKAFNQQGTLVRQAFSSPRGLQGVHEMNTPKAWQSGLPAMGGVGTAQGLAQFYQAAIGVLPFFSDEVLEWMKTPLVTGDDRILMTQTRFSCGFQLDPLDGAGKKVRHNYGSGMHAFGHPGAGGSHAFGDPDSGISYAYIMNQMDLSVLPGAKSSAIIEALSES</sequence>
<name>A0ABW4ZAS5_9BACT</name>
<comment type="caution">
    <text evidence="2">The sequence shown here is derived from an EMBL/GenBank/DDBJ whole genome shotgun (WGS) entry which is preliminary data.</text>
</comment>
<keyword evidence="2" id="KW-0378">Hydrolase</keyword>
<dbReference type="PANTHER" id="PTHR43319:SF3">
    <property type="entry name" value="BETA-LACTAMASE-RELATED DOMAIN-CONTAINING PROTEIN"/>
    <property type="match status" value="1"/>
</dbReference>
<dbReference type="GO" id="GO:0016787">
    <property type="term" value="F:hydrolase activity"/>
    <property type="evidence" value="ECO:0007669"/>
    <property type="project" value="UniProtKB-KW"/>
</dbReference>
<proteinExistence type="predicted"/>
<dbReference type="InterPro" id="IPR012338">
    <property type="entry name" value="Beta-lactam/transpept-like"/>
</dbReference>